<comment type="caution">
    <text evidence="1">The sequence shown here is derived from an EMBL/GenBank/DDBJ whole genome shotgun (WGS) entry which is preliminary data.</text>
</comment>
<dbReference type="Gene3D" id="3.40.630.30">
    <property type="match status" value="1"/>
</dbReference>
<evidence type="ECO:0008006" key="3">
    <source>
        <dbReference type="Google" id="ProtNLM"/>
    </source>
</evidence>
<dbReference type="Proteomes" id="UP001162162">
    <property type="component" value="Unassembled WGS sequence"/>
</dbReference>
<name>A0AAV8XRS4_9CUCU</name>
<dbReference type="GO" id="GO:0008080">
    <property type="term" value="F:N-acetyltransferase activity"/>
    <property type="evidence" value="ECO:0007669"/>
    <property type="project" value="TreeGrafter"/>
</dbReference>
<dbReference type="AlphaFoldDB" id="A0AAV8XRS4"/>
<gene>
    <name evidence="1" type="ORF">NQ318_004797</name>
</gene>
<accession>A0AAV8XRS4</accession>
<dbReference type="PANTHER" id="PTHR20905">
    <property type="entry name" value="N-ACETYLTRANSFERASE-RELATED"/>
    <property type="match status" value="1"/>
</dbReference>
<evidence type="ECO:0000313" key="2">
    <source>
        <dbReference type="Proteomes" id="UP001162162"/>
    </source>
</evidence>
<dbReference type="EMBL" id="JAPWTK010000421">
    <property type="protein sequence ID" value="KAJ8940601.1"/>
    <property type="molecule type" value="Genomic_DNA"/>
</dbReference>
<sequence>MVGWKRPKSVDFPSVWSTFEGKKNVGGGKRKYWIQDLSEEYKDEVVEHMINNFINDEPLTRCSKIAQDPESFEGFRSLWKDVVDQNMSLICLTKDEDGVTHLAGCNVLTVAQKDDHDQVYQGRGIQIVLGILSDVSHLKDVFSEINSDTYLSALGLYVLPEYRGEGVAVELLNAR</sequence>
<organism evidence="1 2">
    <name type="scientific">Aromia moschata</name>
    <dbReference type="NCBI Taxonomy" id="1265417"/>
    <lineage>
        <taxon>Eukaryota</taxon>
        <taxon>Metazoa</taxon>
        <taxon>Ecdysozoa</taxon>
        <taxon>Arthropoda</taxon>
        <taxon>Hexapoda</taxon>
        <taxon>Insecta</taxon>
        <taxon>Pterygota</taxon>
        <taxon>Neoptera</taxon>
        <taxon>Endopterygota</taxon>
        <taxon>Coleoptera</taxon>
        <taxon>Polyphaga</taxon>
        <taxon>Cucujiformia</taxon>
        <taxon>Chrysomeloidea</taxon>
        <taxon>Cerambycidae</taxon>
        <taxon>Cerambycinae</taxon>
        <taxon>Callichromatini</taxon>
        <taxon>Aromia</taxon>
    </lineage>
</organism>
<reference evidence="1" key="1">
    <citation type="journal article" date="2023" name="Insect Mol. Biol.">
        <title>Genome sequencing provides insights into the evolution of gene families encoding plant cell wall-degrading enzymes in longhorned beetles.</title>
        <authorList>
            <person name="Shin N.R."/>
            <person name="Okamura Y."/>
            <person name="Kirsch R."/>
            <person name="Pauchet Y."/>
        </authorList>
    </citation>
    <scope>NUCLEOTIDE SEQUENCE</scope>
    <source>
        <strain evidence="1">AMC_N1</strain>
    </source>
</reference>
<evidence type="ECO:0000313" key="1">
    <source>
        <dbReference type="EMBL" id="KAJ8940601.1"/>
    </source>
</evidence>
<keyword evidence="2" id="KW-1185">Reference proteome</keyword>
<dbReference type="PANTHER" id="PTHR20905:SF32">
    <property type="entry name" value="ARYLALKYLAMINE N-ACETYLTRANSFERASE-LIKE 7, ISOFORM A"/>
    <property type="match status" value="1"/>
</dbReference>
<proteinExistence type="predicted"/>
<protein>
    <recommendedName>
        <fullName evidence="3">N-acetyltransferase domain-containing protein</fullName>
    </recommendedName>
</protein>